<evidence type="ECO:0000256" key="10">
    <source>
        <dbReference type="ARBA" id="ARBA00022989"/>
    </source>
</evidence>
<evidence type="ECO:0000256" key="12">
    <source>
        <dbReference type="ARBA" id="ARBA00023128"/>
    </source>
</evidence>
<evidence type="ECO:0000256" key="3">
    <source>
        <dbReference type="ARBA" id="ARBA00013483"/>
    </source>
</evidence>
<dbReference type="GO" id="GO:0005743">
    <property type="term" value="C:mitochondrial inner membrane"/>
    <property type="evidence" value="ECO:0007669"/>
    <property type="project" value="UniProtKB-SubCell"/>
</dbReference>
<dbReference type="EMBL" id="MU004235">
    <property type="protein sequence ID" value="KAF2669374.1"/>
    <property type="molecule type" value="Genomic_DNA"/>
</dbReference>
<dbReference type="InterPro" id="IPR036412">
    <property type="entry name" value="HAD-like_sf"/>
</dbReference>
<keyword evidence="8" id="KW-0653">Protein transport</keyword>
<evidence type="ECO:0000256" key="6">
    <source>
        <dbReference type="ARBA" id="ARBA00022692"/>
    </source>
</evidence>
<keyword evidence="5" id="KW-0813">Transport</keyword>
<comment type="subcellular location">
    <subcellularLocation>
        <location evidence="1">Mitochondrion inner membrane</location>
        <topology evidence="1">Single-pass membrane protein</topology>
    </subcellularLocation>
</comment>
<dbReference type="PROSITE" id="PS50969">
    <property type="entry name" value="FCP1"/>
    <property type="match status" value="1"/>
</dbReference>
<dbReference type="InterPro" id="IPR023214">
    <property type="entry name" value="HAD_sf"/>
</dbReference>
<comment type="similarity">
    <text evidence="2">Belongs to the TIM50 family.</text>
</comment>
<feature type="region of interest" description="Disordered" evidence="15">
    <location>
        <begin position="96"/>
        <end position="215"/>
    </location>
</feature>
<name>A0A6A6UER4_9PEZI</name>
<evidence type="ECO:0000256" key="7">
    <source>
        <dbReference type="ARBA" id="ARBA00022792"/>
    </source>
</evidence>
<sequence length="674" mass="74980">MLTPRMSLTRMALSRVIRFSATRATSLNARSALPQSPSIVRGYSGGNLGKCRLNTSQLQSSSSASTTLQFLNSRISLGSFRPSPVTTALGITAVRWKSNKKRHRNTPDFRKPPALDHNGNPVQSSRNESRPDQPRNVPFNNTQPEFDGPKAPAANKSESWTPSQPSRTESSSEVEFNKAQPEFSGPKTPEANQAEAEVEDPEPIKPQKPLPDLRYGIPSTFEQEYMKSEDKGQGDPVSHREIDITDSHAEQEGAGAGAGSGGGRGDGEIPKSAYESSIDKRRNRMATIFYITFVTLGVAGAAWAGRDWETEEEAKRFPDAPSGWGLMLFYNRIQARIKDQLGYYTEPAFPKLLPTITDQPMPPNTLVISLEDMLVHSEWTREHGWRTAKRPGLDFFLMYLSQYYELCLFTSVPSAIADPVVRKLDPYHLIMWTLFREATRYEKGNYIKDLSYLNRPLEHTILVDTNTTHSKAQPDNAIILKPWNGDPEDRELLALIPFLEYIANLPIADVRPLIKSFEGTDVPKEFAAREARMRAAWQAEQDSKKRSPSKKGLSSLASSVIRSGTPADGPVSLSEELAKGKFLLDVIREQGMKMYRQTEKEFRENGPKWLADEADLMKRVEAEHMKSVKSNPLALFGIGMAPADQQAMMEKAMKAKMEEDAAKAAGAASVADAK</sequence>
<keyword evidence="6" id="KW-0812">Transmembrane</keyword>
<dbReference type="Proteomes" id="UP000799302">
    <property type="component" value="Unassembled WGS sequence"/>
</dbReference>
<accession>A0A6A6UER4</accession>
<dbReference type="OrthoDB" id="287041at2759"/>
<dbReference type="Gene3D" id="3.40.50.1000">
    <property type="entry name" value="HAD superfamily/HAD-like"/>
    <property type="match status" value="1"/>
</dbReference>
<keyword evidence="12" id="KW-0496">Mitochondrion</keyword>
<feature type="compositionally biased region" description="Basic and acidic residues" evidence="15">
    <location>
        <begin position="105"/>
        <end position="114"/>
    </location>
</feature>
<evidence type="ECO:0000256" key="8">
    <source>
        <dbReference type="ARBA" id="ARBA00022927"/>
    </source>
</evidence>
<evidence type="ECO:0000259" key="16">
    <source>
        <dbReference type="PROSITE" id="PS50969"/>
    </source>
</evidence>
<feature type="compositionally biased region" description="Gly residues" evidence="15">
    <location>
        <begin position="254"/>
        <end position="264"/>
    </location>
</feature>
<dbReference type="InterPro" id="IPR004274">
    <property type="entry name" value="FCP1_dom"/>
</dbReference>
<dbReference type="InterPro" id="IPR050365">
    <property type="entry name" value="TIM50"/>
</dbReference>
<keyword evidence="10" id="KW-1133">Transmembrane helix</keyword>
<evidence type="ECO:0000256" key="9">
    <source>
        <dbReference type="ARBA" id="ARBA00022946"/>
    </source>
</evidence>
<proteinExistence type="inferred from homology"/>
<evidence type="ECO:0000256" key="11">
    <source>
        <dbReference type="ARBA" id="ARBA00023010"/>
    </source>
</evidence>
<keyword evidence="7" id="KW-0999">Mitochondrion inner membrane</keyword>
<dbReference type="SUPFAM" id="SSF56784">
    <property type="entry name" value="HAD-like"/>
    <property type="match status" value="1"/>
</dbReference>
<evidence type="ECO:0000256" key="14">
    <source>
        <dbReference type="ARBA" id="ARBA00059797"/>
    </source>
</evidence>
<feature type="domain" description="FCP1 homology" evidence="16">
    <location>
        <begin position="359"/>
        <end position="502"/>
    </location>
</feature>
<feature type="compositionally biased region" description="Polar residues" evidence="15">
    <location>
        <begin position="156"/>
        <end position="174"/>
    </location>
</feature>
<gene>
    <name evidence="17" type="ORF">BT63DRAFT_401525</name>
</gene>
<feature type="region of interest" description="Disordered" evidence="15">
    <location>
        <begin position="247"/>
        <end position="271"/>
    </location>
</feature>
<feature type="region of interest" description="Disordered" evidence="15">
    <location>
        <begin position="537"/>
        <end position="572"/>
    </location>
</feature>
<dbReference type="SMART" id="SM00577">
    <property type="entry name" value="CPDc"/>
    <property type="match status" value="1"/>
</dbReference>
<keyword evidence="13" id="KW-0472">Membrane</keyword>
<evidence type="ECO:0000256" key="5">
    <source>
        <dbReference type="ARBA" id="ARBA00022448"/>
    </source>
</evidence>
<keyword evidence="11" id="KW-0811">Translocation</keyword>
<dbReference type="PANTHER" id="PTHR12210">
    <property type="entry name" value="DULLARD PROTEIN PHOSPHATASE"/>
    <property type="match status" value="1"/>
</dbReference>
<keyword evidence="9" id="KW-0809">Transit peptide</keyword>
<protein>
    <recommendedName>
        <fullName evidence="4">Mitochondrial import inner membrane translocase subunit TIM50</fullName>
    </recommendedName>
    <alternativeName>
        <fullName evidence="3">Mitochondrial import inner membrane translocase subunit tim50</fullName>
    </alternativeName>
</protein>
<evidence type="ECO:0000313" key="18">
    <source>
        <dbReference type="Proteomes" id="UP000799302"/>
    </source>
</evidence>
<evidence type="ECO:0000256" key="1">
    <source>
        <dbReference type="ARBA" id="ARBA00004434"/>
    </source>
</evidence>
<dbReference type="Pfam" id="PF03031">
    <property type="entry name" value="NIF"/>
    <property type="match status" value="1"/>
</dbReference>
<evidence type="ECO:0000256" key="15">
    <source>
        <dbReference type="SAM" id="MobiDB-lite"/>
    </source>
</evidence>
<organism evidence="17 18">
    <name type="scientific">Microthyrium microscopicum</name>
    <dbReference type="NCBI Taxonomy" id="703497"/>
    <lineage>
        <taxon>Eukaryota</taxon>
        <taxon>Fungi</taxon>
        <taxon>Dikarya</taxon>
        <taxon>Ascomycota</taxon>
        <taxon>Pezizomycotina</taxon>
        <taxon>Dothideomycetes</taxon>
        <taxon>Dothideomycetes incertae sedis</taxon>
        <taxon>Microthyriales</taxon>
        <taxon>Microthyriaceae</taxon>
        <taxon>Microthyrium</taxon>
    </lineage>
</organism>
<dbReference type="FunFam" id="3.40.50.1000:FF:000019">
    <property type="entry name" value="Mitochondrial import inner membrane translocase subunit TIM50"/>
    <property type="match status" value="1"/>
</dbReference>
<evidence type="ECO:0000256" key="13">
    <source>
        <dbReference type="ARBA" id="ARBA00023136"/>
    </source>
</evidence>
<evidence type="ECO:0000313" key="17">
    <source>
        <dbReference type="EMBL" id="KAF2669374.1"/>
    </source>
</evidence>
<dbReference type="GO" id="GO:0015031">
    <property type="term" value="P:protein transport"/>
    <property type="evidence" value="ECO:0007669"/>
    <property type="project" value="UniProtKB-KW"/>
</dbReference>
<evidence type="ECO:0000256" key="4">
    <source>
        <dbReference type="ARBA" id="ARBA00020799"/>
    </source>
</evidence>
<dbReference type="CDD" id="cd07521">
    <property type="entry name" value="HAD_FCP1-like"/>
    <property type="match status" value="1"/>
</dbReference>
<evidence type="ECO:0000256" key="2">
    <source>
        <dbReference type="ARBA" id="ARBA00006344"/>
    </source>
</evidence>
<comment type="function">
    <text evidence="14">Essential component of the TIM23 complex, a complex that mediates the translocation of transit peptide-containing proteins across the mitochondrial inner membrane. Required to direct preproteins in transit and direct them to the channel protein TIM23, and possibly facilitates transfer of the translocating proteins from the TOM complex to the TIM23 complex.</text>
</comment>
<keyword evidence="18" id="KW-1185">Reference proteome</keyword>
<reference evidence="17" key="1">
    <citation type="journal article" date="2020" name="Stud. Mycol.">
        <title>101 Dothideomycetes genomes: a test case for predicting lifestyles and emergence of pathogens.</title>
        <authorList>
            <person name="Haridas S."/>
            <person name="Albert R."/>
            <person name="Binder M."/>
            <person name="Bloem J."/>
            <person name="Labutti K."/>
            <person name="Salamov A."/>
            <person name="Andreopoulos B."/>
            <person name="Baker S."/>
            <person name="Barry K."/>
            <person name="Bills G."/>
            <person name="Bluhm B."/>
            <person name="Cannon C."/>
            <person name="Castanera R."/>
            <person name="Culley D."/>
            <person name="Daum C."/>
            <person name="Ezra D."/>
            <person name="Gonzalez J."/>
            <person name="Henrissat B."/>
            <person name="Kuo A."/>
            <person name="Liang C."/>
            <person name="Lipzen A."/>
            <person name="Lutzoni F."/>
            <person name="Magnuson J."/>
            <person name="Mondo S."/>
            <person name="Nolan M."/>
            <person name="Ohm R."/>
            <person name="Pangilinan J."/>
            <person name="Park H.-J."/>
            <person name="Ramirez L."/>
            <person name="Alfaro M."/>
            <person name="Sun H."/>
            <person name="Tritt A."/>
            <person name="Yoshinaga Y."/>
            <person name="Zwiers L.-H."/>
            <person name="Turgeon B."/>
            <person name="Goodwin S."/>
            <person name="Spatafora J."/>
            <person name="Crous P."/>
            <person name="Grigoriev I."/>
        </authorList>
    </citation>
    <scope>NUCLEOTIDE SEQUENCE</scope>
    <source>
        <strain evidence="17">CBS 115976</strain>
    </source>
</reference>
<dbReference type="AlphaFoldDB" id="A0A6A6UER4"/>